<dbReference type="InterPro" id="IPR022002">
    <property type="entry name" value="ChsH2_Znr"/>
</dbReference>
<feature type="domain" description="ChsH2 rubredoxin-like zinc ribbon" evidence="2">
    <location>
        <begin position="13"/>
        <end position="41"/>
    </location>
</feature>
<dbReference type="InterPro" id="IPR002878">
    <property type="entry name" value="ChsH2_C"/>
</dbReference>
<dbReference type="InterPro" id="IPR012340">
    <property type="entry name" value="NA-bd_OB-fold"/>
</dbReference>
<evidence type="ECO:0000313" key="4">
    <source>
        <dbReference type="Proteomes" id="UP000603056"/>
    </source>
</evidence>
<dbReference type="Gene3D" id="6.10.30.10">
    <property type="match status" value="1"/>
</dbReference>
<reference evidence="3" key="1">
    <citation type="submission" date="2020-10" db="EMBL/GenBank/DDBJ databases">
        <authorList>
            <person name="Hahn C.J."/>
            <person name="Laso-Perez R."/>
            <person name="Vulcano F."/>
            <person name="Vaziourakis K.-M."/>
            <person name="Stokke R."/>
            <person name="Steen I.H."/>
            <person name="Teske A."/>
            <person name="Boetius A."/>
            <person name="Liebeke M."/>
            <person name="Amann R."/>
            <person name="Knittel K."/>
        </authorList>
    </citation>
    <scope>NUCLEOTIDE SEQUENCE</scope>
    <source>
        <strain evidence="3">Gfbio:e3339647-f889-4370-9287-4fb5cb688e4c:AG394J04_GoMArc1</strain>
    </source>
</reference>
<proteinExistence type="predicted"/>
<dbReference type="Pfam" id="PF12172">
    <property type="entry name" value="zf-ChsH2"/>
    <property type="match status" value="1"/>
</dbReference>
<dbReference type="AlphaFoldDB" id="A0A811T974"/>
<name>A0A811T974_9EURY</name>
<dbReference type="SUPFAM" id="SSF50249">
    <property type="entry name" value="Nucleic acid-binding proteins"/>
    <property type="match status" value="1"/>
</dbReference>
<feature type="domain" description="ChsH2 C-terminal OB-fold" evidence="1">
    <location>
        <begin position="50"/>
        <end position="109"/>
    </location>
</feature>
<protein>
    <recommendedName>
        <fullName evidence="5">Transcriptional regulator</fullName>
    </recommendedName>
</protein>
<dbReference type="InterPro" id="IPR052513">
    <property type="entry name" value="Thioester_dehydratase-like"/>
</dbReference>
<comment type="caution">
    <text evidence="3">The sequence shown here is derived from an EMBL/GenBank/DDBJ whole genome shotgun (WGS) entry which is preliminary data.</text>
</comment>
<dbReference type="PANTHER" id="PTHR34075">
    <property type="entry name" value="BLR3430 PROTEIN"/>
    <property type="match status" value="1"/>
</dbReference>
<evidence type="ECO:0008006" key="5">
    <source>
        <dbReference type="Google" id="ProtNLM"/>
    </source>
</evidence>
<accession>A0A811T974</accession>
<dbReference type="PANTHER" id="PTHR34075:SF5">
    <property type="entry name" value="BLR3430 PROTEIN"/>
    <property type="match status" value="1"/>
</dbReference>
<gene>
    <name evidence="3" type="ORF">FFODKBPE_00252</name>
</gene>
<sequence length="129" mass="15020">MTVSRFWRKLRHRYNLIGTHCTTCNTYYYPPRKMCPQCRRDGRIEECRFKGKGVIVTYTVIHAAPENKAVQTPYVLGIVQLDEGPRLTSQIICKPDDARIGMRVQSVFRKLGEDSEHGMIYYGTKFIED</sequence>
<organism evidence="3 4">
    <name type="scientific">Candidatus Argoarchaeum ethanivorans</name>
    <dbReference type="NCBI Taxonomy" id="2608793"/>
    <lineage>
        <taxon>Archaea</taxon>
        <taxon>Methanobacteriati</taxon>
        <taxon>Methanobacteriota</taxon>
        <taxon>Stenosarchaea group</taxon>
        <taxon>Methanomicrobia</taxon>
        <taxon>Methanosarcinales</taxon>
        <taxon>Methanosarcinales incertae sedis</taxon>
        <taxon>GOM Arc I cluster</taxon>
        <taxon>Candidatus Argoarchaeum</taxon>
    </lineage>
</organism>
<evidence type="ECO:0000259" key="1">
    <source>
        <dbReference type="Pfam" id="PF01796"/>
    </source>
</evidence>
<dbReference type="Pfam" id="PF01796">
    <property type="entry name" value="OB_ChsH2_C"/>
    <property type="match status" value="1"/>
</dbReference>
<dbReference type="EMBL" id="CAJHIP010000006">
    <property type="protein sequence ID" value="CAD6492009.1"/>
    <property type="molecule type" value="Genomic_DNA"/>
</dbReference>
<evidence type="ECO:0000259" key="2">
    <source>
        <dbReference type="Pfam" id="PF12172"/>
    </source>
</evidence>
<dbReference type="Proteomes" id="UP000603056">
    <property type="component" value="Unassembled WGS sequence"/>
</dbReference>
<evidence type="ECO:0000313" key="3">
    <source>
        <dbReference type="EMBL" id="CAD6492009.1"/>
    </source>
</evidence>